<dbReference type="Proteomes" id="UP001327560">
    <property type="component" value="Chromosome 9"/>
</dbReference>
<dbReference type="EMBL" id="CP136898">
    <property type="protein sequence ID" value="WOL20628.1"/>
    <property type="molecule type" value="Genomic_DNA"/>
</dbReference>
<gene>
    <name evidence="2" type="ORF">Cni_G29433</name>
</gene>
<sequence length="741" mass="83069">MAKDAIGSYGTLKDLNTGRNNAKDKVSLYEYQSPWMTQWKQENSVGGSLSYASRKQHYAEELEHMQVENTGFNKVQFITIGTSKGSAAKCRNEYSSDHNAQGLALRLHEPTELMGPQKVTINMGNSAVLKDVDRFDEAALSDEVYLYKHHDSIYWENRATCHSPNSEDISLDKNHFPLYEINPKMESIINAKSGPQYVQEISRQVEVQQPQRGRTLNSDVIKFAAKGLHFPSRMTKTSAQVIEHLKPVKGSKYFQHELSALSYKLATRKFAGSRPNMGNIHITDEKISSISNHKHEENLIKASHSTLKHDICNFLDPSDVAHSEVKAEVKCASTRDIRDSWAENSPLPALTRENNKLLVRGLSNKISNCLIHNAGNLVMHNMNPVNDSNLRSQYPSNVLDCRLTRKSTCMELSRREQSILDSKDPASTKGIALFEMLTVPATSRCHRNVGGDSQPLTNSSSMEDGVNVTHTTGTRKRSSVQIATIDIDACQTRTSPEGMISDGLQKDLICPNLNLYYKSISPNKQTVGEHATFSDKTCSTSDMELNTSRTESLIALQVASHIPSSDVQNCNDMVENPAQAKHFDQWLKRLRPRPSDACGLDYKRLKIGDDTASTEICSFLTAKHKAFIFDMTECTEEQQITNRGRCLSSTPECSCELSSKEAQYWIQRWCRKNPQKAKAQANVATPWICHPENLKVIPEDVDGKQFPSIRAMALMGRAIKNYQTCGFHQKGSSTVWNTENI</sequence>
<evidence type="ECO:0000313" key="2">
    <source>
        <dbReference type="EMBL" id="WOL20628.1"/>
    </source>
</evidence>
<protein>
    <submittedName>
        <fullName evidence="2">Uncharacterized protein</fullName>
    </submittedName>
</protein>
<proteinExistence type="predicted"/>
<name>A0AAQ3L4R9_9LILI</name>
<reference evidence="2 3" key="1">
    <citation type="submission" date="2023-10" db="EMBL/GenBank/DDBJ databases">
        <title>Chromosome-scale genome assembly provides insights into flower coloration mechanisms of Canna indica.</title>
        <authorList>
            <person name="Li C."/>
        </authorList>
    </citation>
    <scope>NUCLEOTIDE SEQUENCE [LARGE SCALE GENOMIC DNA]</scope>
    <source>
        <tissue evidence="2">Flower</tissue>
    </source>
</reference>
<dbReference type="PANTHER" id="PTHR36062">
    <property type="entry name" value="OS01G0687300 PROTEIN"/>
    <property type="match status" value="1"/>
</dbReference>
<feature type="region of interest" description="Disordered" evidence="1">
    <location>
        <begin position="448"/>
        <end position="475"/>
    </location>
</feature>
<dbReference type="InterPro" id="IPR037476">
    <property type="entry name" value="PCH1"/>
</dbReference>
<evidence type="ECO:0000256" key="1">
    <source>
        <dbReference type="SAM" id="MobiDB-lite"/>
    </source>
</evidence>
<accession>A0AAQ3L4R9</accession>
<feature type="compositionally biased region" description="Polar residues" evidence="1">
    <location>
        <begin position="454"/>
        <end position="472"/>
    </location>
</feature>
<evidence type="ECO:0000313" key="3">
    <source>
        <dbReference type="Proteomes" id="UP001327560"/>
    </source>
</evidence>
<dbReference type="GO" id="GO:0010099">
    <property type="term" value="P:regulation of photomorphogenesis"/>
    <property type="evidence" value="ECO:0007669"/>
    <property type="project" value="InterPro"/>
</dbReference>
<organism evidence="2 3">
    <name type="scientific">Canna indica</name>
    <name type="common">Indian-shot</name>
    <dbReference type="NCBI Taxonomy" id="4628"/>
    <lineage>
        <taxon>Eukaryota</taxon>
        <taxon>Viridiplantae</taxon>
        <taxon>Streptophyta</taxon>
        <taxon>Embryophyta</taxon>
        <taxon>Tracheophyta</taxon>
        <taxon>Spermatophyta</taxon>
        <taxon>Magnoliopsida</taxon>
        <taxon>Liliopsida</taxon>
        <taxon>Zingiberales</taxon>
        <taxon>Cannaceae</taxon>
        <taxon>Canna</taxon>
    </lineage>
</organism>
<keyword evidence="3" id="KW-1185">Reference proteome</keyword>
<dbReference type="PANTHER" id="PTHR36062:SF1">
    <property type="entry name" value="OS01G0687300 PROTEIN"/>
    <property type="match status" value="1"/>
</dbReference>
<dbReference type="AlphaFoldDB" id="A0AAQ3L4R9"/>